<dbReference type="EMBL" id="UINC01068022">
    <property type="protein sequence ID" value="SVC00271.1"/>
    <property type="molecule type" value="Genomic_DNA"/>
</dbReference>
<dbReference type="AlphaFoldDB" id="A0A382INL3"/>
<name>A0A382INL3_9ZZZZ</name>
<organism evidence="2">
    <name type="scientific">marine metagenome</name>
    <dbReference type="NCBI Taxonomy" id="408172"/>
    <lineage>
        <taxon>unclassified sequences</taxon>
        <taxon>metagenomes</taxon>
        <taxon>ecological metagenomes</taxon>
    </lineage>
</organism>
<evidence type="ECO:0000259" key="1">
    <source>
        <dbReference type="Pfam" id="PF07978"/>
    </source>
</evidence>
<dbReference type="Gene3D" id="3.30.70.100">
    <property type="match status" value="1"/>
</dbReference>
<protein>
    <recommendedName>
        <fullName evidence="1">NIPSNAP domain-containing protein</fullName>
    </recommendedName>
</protein>
<proteinExistence type="predicted"/>
<sequence length="108" mass="12907">MTAFYELRQYKVLPGMMDEWVKFMEDEIIPFQVAKGMVICGSFRGEEDESIYIWLRRFESETRREKLYEAVYESDYWKNEVSPRVSDYLDRDAAVITRIVPTAKSTVR</sequence>
<feature type="domain" description="NIPSNAP" evidence="1">
    <location>
        <begin position="5"/>
        <end position="101"/>
    </location>
</feature>
<dbReference type="InterPro" id="IPR011008">
    <property type="entry name" value="Dimeric_a/b-barrel"/>
</dbReference>
<accession>A0A382INL3</accession>
<dbReference type="InterPro" id="IPR012577">
    <property type="entry name" value="NIPSNAP"/>
</dbReference>
<dbReference type="Pfam" id="PF07978">
    <property type="entry name" value="NIPSNAP"/>
    <property type="match status" value="1"/>
</dbReference>
<gene>
    <name evidence="2" type="ORF">METZ01_LOCUS253125</name>
</gene>
<evidence type="ECO:0000313" key="2">
    <source>
        <dbReference type="EMBL" id="SVC00271.1"/>
    </source>
</evidence>
<dbReference type="SUPFAM" id="SSF54909">
    <property type="entry name" value="Dimeric alpha+beta barrel"/>
    <property type="match status" value="1"/>
</dbReference>
<reference evidence="2" key="1">
    <citation type="submission" date="2018-05" db="EMBL/GenBank/DDBJ databases">
        <authorList>
            <person name="Lanie J.A."/>
            <person name="Ng W.-L."/>
            <person name="Kazmierczak K.M."/>
            <person name="Andrzejewski T.M."/>
            <person name="Davidsen T.M."/>
            <person name="Wayne K.J."/>
            <person name="Tettelin H."/>
            <person name="Glass J.I."/>
            <person name="Rusch D."/>
            <person name="Podicherti R."/>
            <person name="Tsui H.-C.T."/>
            <person name="Winkler M.E."/>
        </authorList>
    </citation>
    <scope>NUCLEOTIDE SEQUENCE</scope>
</reference>